<dbReference type="Proteomes" id="UP000054197">
    <property type="component" value="Unassembled WGS sequence"/>
</dbReference>
<protein>
    <submittedName>
        <fullName evidence="1">Chromosome partitioning protein ParA</fullName>
    </submittedName>
</protein>
<gene>
    <name evidence="1" type="ORF">AO063_16870</name>
</gene>
<comment type="caution">
    <text evidence="1">The sequence shown here is derived from an EMBL/GenBank/DDBJ whole genome shotgun (WGS) entry which is preliminary data.</text>
</comment>
<organism evidence="1 2">
    <name type="scientific">Pseudomonas fluorescens ICMP 11288</name>
    <dbReference type="NCBI Taxonomy" id="1198309"/>
    <lineage>
        <taxon>Bacteria</taxon>
        <taxon>Pseudomonadati</taxon>
        <taxon>Pseudomonadota</taxon>
        <taxon>Gammaproteobacteria</taxon>
        <taxon>Pseudomonadales</taxon>
        <taxon>Pseudomonadaceae</taxon>
        <taxon>Pseudomonas</taxon>
    </lineage>
</organism>
<dbReference type="RefSeq" id="WP_058419628.1">
    <property type="nucleotide sequence ID" value="NZ_LKEF01000010.1"/>
</dbReference>
<evidence type="ECO:0000313" key="1">
    <source>
        <dbReference type="EMBL" id="KTB67711.1"/>
    </source>
</evidence>
<proteinExistence type="predicted"/>
<name>A0A0W0I3L2_PSEFL</name>
<evidence type="ECO:0000313" key="2">
    <source>
        <dbReference type="Proteomes" id="UP000054197"/>
    </source>
</evidence>
<dbReference type="InterPro" id="IPR025516">
    <property type="entry name" value="DUF4404"/>
</dbReference>
<accession>A0A0W0I3L2</accession>
<dbReference type="EMBL" id="LKEF01000010">
    <property type="protein sequence ID" value="KTB67711.1"/>
    <property type="molecule type" value="Genomic_DNA"/>
</dbReference>
<sequence length="88" mass="9716">MPAREQLKDQVRELREQLNSDPLMSAEKRDELESLIAELEVQEPLEGAIQDPSIADGVNLAVERFELDHPGIAGTLRNIVVTLGNIGI</sequence>
<dbReference type="Pfam" id="PF14357">
    <property type="entry name" value="DUF4404"/>
    <property type="match status" value="1"/>
</dbReference>
<reference evidence="1 2" key="1">
    <citation type="submission" date="2015-09" db="EMBL/GenBank/DDBJ databases">
        <title>Genome sequence of ICMP 11288.</title>
        <authorList>
            <person name="Visnovsky S."/>
            <person name="Lu A."/>
            <person name="Panda P."/>
            <person name="Pitman A."/>
        </authorList>
    </citation>
    <scope>NUCLEOTIDE SEQUENCE [LARGE SCALE GENOMIC DNA]</scope>
    <source>
        <strain evidence="1 2">ICMP 11288</strain>
    </source>
</reference>
<dbReference type="AlphaFoldDB" id="A0A0W0I3L2"/>